<evidence type="ECO:0000313" key="1">
    <source>
        <dbReference type="EMBL" id="AHX02563.1"/>
    </source>
</evidence>
<dbReference type="GO" id="GO:0005840">
    <property type="term" value="C:ribosome"/>
    <property type="evidence" value="ECO:0007669"/>
    <property type="project" value="UniProtKB-KW"/>
</dbReference>
<gene>
    <name evidence="1" type="primary">rpl20</name>
    <name evidence="1" type="ORF">Sflab.mt.54</name>
</gene>
<dbReference type="AlphaFoldDB" id="A0A0E3DB01"/>
<dbReference type="Gene3D" id="1.10.1900.20">
    <property type="entry name" value="Ribosomal protein L20"/>
    <property type="match status" value="1"/>
</dbReference>
<dbReference type="EMBL" id="KJ398164">
    <property type="protein sequence ID" value="AHX02563.1"/>
    <property type="molecule type" value="Genomic_DNA"/>
</dbReference>
<accession>A0A0E3DB01</accession>
<name>A0A0E3DB01_9FLOR</name>
<dbReference type="InterPro" id="IPR035566">
    <property type="entry name" value="Ribosomal_protein_bL20_C"/>
</dbReference>
<organism evidence="1">
    <name type="scientific">Sebdenia flabellata</name>
    <dbReference type="NCBI Taxonomy" id="42024"/>
    <lineage>
        <taxon>Eukaryota</taxon>
        <taxon>Rhodophyta</taxon>
        <taxon>Florideophyceae</taxon>
        <taxon>Rhodymeniophycidae</taxon>
        <taxon>Sebdeniales</taxon>
        <taxon>Sebdeniaceae</taxon>
        <taxon>Sebdenia</taxon>
    </lineage>
</organism>
<proteinExistence type="predicted"/>
<reference evidence="1" key="1">
    <citation type="submission" date="2014-02" db="EMBL/GenBank/DDBJ databases">
        <title>Complete mitochondrion genomes reveal florideophycean red algal diversity.</title>
        <authorList>
            <person name="Yang E.C."/>
            <person name="Yoon H.S."/>
        </authorList>
    </citation>
    <scope>NUCLEOTIDE SEQUENCE</scope>
</reference>
<protein>
    <submittedName>
        <fullName evidence="1">Ribosomal protein L20</fullName>
    </submittedName>
</protein>
<sequence>MKNIIFSNRKLKKRNQLKQFAHQINLLNCFNYNLFTYFMRQKKIYLNRKVVAHIFLTESGTVFSLKKWLLFYIEAYNKTYLG</sequence>
<dbReference type="SUPFAM" id="SSF74731">
    <property type="entry name" value="Ribosomal protein L20"/>
    <property type="match status" value="1"/>
</dbReference>
<keyword evidence="1" id="KW-0689">Ribosomal protein</keyword>
<keyword evidence="1" id="KW-0687">Ribonucleoprotein</keyword>
<keyword evidence="1" id="KW-0496">Mitochondrion</keyword>
<geneLocation type="mitochondrion" evidence="1"/>